<dbReference type="Pfam" id="PF00008">
    <property type="entry name" value="EGF"/>
    <property type="match status" value="1"/>
</dbReference>
<dbReference type="SUPFAM" id="SSF57196">
    <property type="entry name" value="EGF/Laminin"/>
    <property type="match status" value="1"/>
</dbReference>
<gene>
    <name evidence="3" type="ORF">AVEN_177182_1</name>
</gene>
<evidence type="ECO:0000256" key="1">
    <source>
        <dbReference type="PROSITE-ProRule" id="PRU00076"/>
    </source>
</evidence>
<keyword evidence="1" id="KW-1015">Disulfide bond</keyword>
<protein>
    <recommendedName>
        <fullName evidence="2">EGF-like domain-containing protein</fullName>
    </recommendedName>
</protein>
<dbReference type="InterPro" id="IPR000742">
    <property type="entry name" value="EGF"/>
</dbReference>
<proteinExistence type="predicted"/>
<dbReference type="CDD" id="cd00054">
    <property type="entry name" value="EGF_CA"/>
    <property type="match status" value="1"/>
</dbReference>
<sequence length="142" mass="16285">PCTSNPCLNDGFCSVSGNSFKCACREPFFGDKCEKSICSDDVCIHGKCEIIGQYYRCSCCERIEVLTRQQVMHEIRKDLINLPNRLKRVNYKMSVFMPSLIRGLPELNRAGFDIQNLHFFVYIGNPNHTTIYDYKVLTASKI</sequence>
<dbReference type="EMBL" id="BGPR01011498">
    <property type="protein sequence ID" value="GBN51631.1"/>
    <property type="molecule type" value="Genomic_DNA"/>
</dbReference>
<comment type="caution">
    <text evidence="3">The sequence shown here is derived from an EMBL/GenBank/DDBJ whole genome shotgun (WGS) entry which is preliminary data.</text>
</comment>
<reference evidence="3 4" key="1">
    <citation type="journal article" date="2019" name="Sci. Rep.">
        <title>Orb-weaving spider Araneus ventricosus genome elucidates the spidroin gene catalogue.</title>
        <authorList>
            <person name="Kono N."/>
            <person name="Nakamura H."/>
            <person name="Ohtoshi R."/>
            <person name="Moran D.A.P."/>
            <person name="Shinohara A."/>
            <person name="Yoshida Y."/>
            <person name="Fujiwara M."/>
            <person name="Mori M."/>
            <person name="Tomita M."/>
            <person name="Arakawa K."/>
        </authorList>
    </citation>
    <scope>NUCLEOTIDE SEQUENCE [LARGE SCALE GENOMIC DNA]</scope>
</reference>
<dbReference type="PROSITE" id="PS01186">
    <property type="entry name" value="EGF_2"/>
    <property type="match status" value="1"/>
</dbReference>
<name>A0A4Y2PKB9_ARAVE</name>
<dbReference type="SMART" id="SM00181">
    <property type="entry name" value="EGF"/>
    <property type="match status" value="1"/>
</dbReference>
<accession>A0A4Y2PKB9</accession>
<dbReference type="OrthoDB" id="6430434at2759"/>
<comment type="caution">
    <text evidence="1">Lacks conserved residue(s) required for the propagation of feature annotation.</text>
</comment>
<keyword evidence="1" id="KW-0245">EGF-like domain</keyword>
<dbReference type="PROSITE" id="PS50026">
    <property type="entry name" value="EGF_3"/>
    <property type="match status" value="1"/>
</dbReference>
<evidence type="ECO:0000313" key="4">
    <source>
        <dbReference type="Proteomes" id="UP000499080"/>
    </source>
</evidence>
<dbReference type="AlphaFoldDB" id="A0A4Y2PKB9"/>
<dbReference type="PROSITE" id="PS00022">
    <property type="entry name" value="EGF_1"/>
    <property type="match status" value="1"/>
</dbReference>
<keyword evidence="4" id="KW-1185">Reference proteome</keyword>
<feature type="non-terminal residue" evidence="3">
    <location>
        <position position="1"/>
    </location>
</feature>
<organism evidence="3 4">
    <name type="scientific">Araneus ventricosus</name>
    <name type="common">Orbweaver spider</name>
    <name type="synonym">Epeira ventricosa</name>
    <dbReference type="NCBI Taxonomy" id="182803"/>
    <lineage>
        <taxon>Eukaryota</taxon>
        <taxon>Metazoa</taxon>
        <taxon>Ecdysozoa</taxon>
        <taxon>Arthropoda</taxon>
        <taxon>Chelicerata</taxon>
        <taxon>Arachnida</taxon>
        <taxon>Araneae</taxon>
        <taxon>Araneomorphae</taxon>
        <taxon>Entelegynae</taxon>
        <taxon>Araneoidea</taxon>
        <taxon>Araneidae</taxon>
        <taxon>Araneus</taxon>
    </lineage>
</organism>
<dbReference type="Proteomes" id="UP000499080">
    <property type="component" value="Unassembled WGS sequence"/>
</dbReference>
<feature type="domain" description="EGF-like" evidence="2">
    <location>
        <begin position="1"/>
        <end position="34"/>
    </location>
</feature>
<dbReference type="Gene3D" id="2.10.25.10">
    <property type="entry name" value="Laminin"/>
    <property type="match status" value="1"/>
</dbReference>
<evidence type="ECO:0000259" key="2">
    <source>
        <dbReference type="PROSITE" id="PS50026"/>
    </source>
</evidence>
<feature type="disulfide bond" evidence="1">
    <location>
        <begin position="24"/>
        <end position="33"/>
    </location>
</feature>
<evidence type="ECO:0000313" key="3">
    <source>
        <dbReference type="EMBL" id="GBN51631.1"/>
    </source>
</evidence>